<sequence length="372" mass="39758">MAGHGSCGVLVLDAAACGIDRVALATGRTPRGRDCKEADMWNFRKGRSNEGGDLSQYEQQGQGRSPSEESRGSGSEDWGQEWGEDWRGGSSGSSQGGAWHQQDTPAGQPRGGWGEQSYGAADMGGQGHPYSGTYGGYRPQAQDSGYREYEQQSRQRGGRMGQGGYDSGNYEGSFDSSSGSSAYGQGGGGDERRMQGGRGGRAMHWDEGAARDRGQRGGQPSYGSGYYGDSRSGGQSFSGGQRVYQDDGRDSGGRGRSSGMSGGARRPVGPKGYRRPDERVHEDVCERLAMNPYVDVSDVSVQVSNGVVMLEGTVKERREKYVIEEIAEAVFGVTEVENRLRVQRNEGTERAGPVAGHLEGADTSPQRTLNKS</sequence>
<dbReference type="STRING" id="264198.Reut_B4375"/>
<feature type="region of interest" description="Disordered" evidence="1">
    <location>
        <begin position="344"/>
        <end position="372"/>
    </location>
</feature>
<dbReference type="OrthoDB" id="8963247at2"/>
<dbReference type="SMART" id="SM00749">
    <property type="entry name" value="BON"/>
    <property type="match status" value="1"/>
</dbReference>
<evidence type="ECO:0000256" key="1">
    <source>
        <dbReference type="SAM" id="MobiDB-lite"/>
    </source>
</evidence>
<proteinExistence type="predicted"/>
<dbReference type="Gene3D" id="3.30.1340.30">
    <property type="match status" value="1"/>
</dbReference>
<feature type="compositionally biased region" description="Low complexity" evidence="1">
    <location>
        <begin position="172"/>
        <end position="183"/>
    </location>
</feature>
<protein>
    <submittedName>
        <fullName evidence="3">Transport-associated protein</fullName>
    </submittedName>
</protein>
<organism evidence="3">
    <name type="scientific">Cupriavidus pinatubonensis (strain JMP 134 / LMG 1197)</name>
    <name type="common">Cupriavidus necator (strain JMP 134)</name>
    <dbReference type="NCBI Taxonomy" id="264198"/>
    <lineage>
        <taxon>Bacteria</taxon>
        <taxon>Pseudomonadati</taxon>
        <taxon>Pseudomonadota</taxon>
        <taxon>Betaproteobacteria</taxon>
        <taxon>Burkholderiales</taxon>
        <taxon>Burkholderiaceae</taxon>
        <taxon>Cupriavidus</taxon>
    </lineage>
</organism>
<feature type="compositionally biased region" description="Basic and acidic residues" evidence="1">
    <location>
        <begin position="244"/>
        <end position="253"/>
    </location>
</feature>
<evidence type="ECO:0000259" key="2">
    <source>
        <dbReference type="PROSITE" id="PS50914"/>
    </source>
</evidence>
<dbReference type="HOGENOM" id="CLU_662007_0_0_4"/>
<dbReference type="PROSITE" id="PS50914">
    <property type="entry name" value="BON"/>
    <property type="match status" value="1"/>
</dbReference>
<dbReference type="PANTHER" id="PTHR34606">
    <property type="entry name" value="BON DOMAIN-CONTAINING PROTEIN"/>
    <property type="match status" value="1"/>
</dbReference>
<feature type="compositionally biased region" description="Basic and acidic residues" evidence="1">
    <location>
        <begin position="203"/>
        <end position="215"/>
    </location>
</feature>
<feature type="compositionally biased region" description="Low complexity" evidence="1">
    <location>
        <begin position="218"/>
        <end position="242"/>
    </location>
</feature>
<feature type="compositionally biased region" description="Polar residues" evidence="1">
    <location>
        <begin position="363"/>
        <end position="372"/>
    </location>
</feature>
<dbReference type="AlphaFoldDB" id="Q46T07"/>
<dbReference type="Pfam" id="PF04972">
    <property type="entry name" value="BON"/>
    <property type="match status" value="1"/>
</dbReference>
<dbReference type="InterPro" id="IPR051686">
    <property type="entry name" value="Lipoprotein_DolP"/>
</dbReference>
<dbReference type="eggNOG" id="COG2823">
    <property type="taxonomic scope" value="Bacteria"/>
</dbReference>
<evidence type="ECO:0000313" key="3">
    <source>
        <dbReference type="EMBL" id="AAZ63727.1"/>
    </source>
</evidence>
<feature type="domain" description="BON" evidence="2">
    <location>
        <begin position="276"/>
        <end position="344"/>
    </location>
</feature>
<dbReference type="PANTHER" id="PTHR34606:SF15">
    <property type="entry name" value="BON DOMAIN-CONTAINING PROTEIN"/>
    <property type="match status" value="1"/>
</dbReference>
<accession>Q46T07</accession>
<dbReference type="InterPro" id="IPR014004">
    <property type="entry name" value="Transpt-assoc_nodulatn_dom_bac"/>
</dbReference>
<reference evidence="3" key="1">
    <citation type="submission" date="2005-08" db="EMBL/GenBank/DDBJ databases">
        <title>Complete sequence of chromosome 2 of Ralstonia eutropha JMP134.</title>
        <authorList>
            <person name="Copeland A."/>
            <person name="Lucas S."/>
            <person name="Lapidus A."/>
            <person name="Barry K."/>
            <person name="Detter J.C."/>
            <person name="Glavina T."/>
            <person name="Hammon N."/>
            <person name="Israni S."/>
            <person name="Pitluck S."/>
            <person name="Goltsman E."/>
            <person name="Martinez M."/>
            <person name="Schmutz J."/>
            <person name="Larimer F."/>
            <person name="Land M."/>
            <person name="Lykidis A."/>
            <person name="Richardson P."/>
        </authorList>
    </citation>
    <scope>NUCLEOTIDE SEQUENCE [LARGE SCALE GENOMIC DNA]</scope>
    <source>
        <strain evidence="3">JMP134</strain>
    </source>
</reference>
<name>Q46T07_CUPPJ</name>
<gene>
    <name evidence="3" type="ordered locus">Reut_B4375</name>
</gene>
<dbReference type="EMBL" id="CP000091">
    <property type="protein sequence ID" value="AAZ63727.1"/>
    <property type="molecule type" value="Genomic_DNA"/>
</dbReference>
<dbReference type="InterPro" id="IPR007055">
    <property type="entry name" value="BON_dom"/>
</dbReference>
<feature type="region of interest" description="Disordered" evidence="1">
    <location>
        <begin position="28"/>
        <end position="279"/>
    </location>
</feature>
<dbReference type="KEGG" id="reu:Reut_B4375"/>